<keyword evidence="2" id="KW-1185">Reference proteome</keyword>
<dbReference type="InterPro" id="IPR046167">
    <property type="entry name" value="DUF6169"/>
</dbReference>
<organism evidence="1 2">
    <name type="scientific">Prevotella lacticifex</name>
    <dbReference type="NCBI Taxonomy" id="2854755"/>
    <lineage>
        <taxon>Bacteria</taxon>
        <taxon>Pseudomonadati</taxon>
        <taxon>Bacteroidota</taxon>
        <taxon>Bacteroidia</taxon>
        <taxon>Bacteroidales</taxon>
        <taxon>Prevotellaceae</taxon>
        <taxon>Prevotella</taxon>
    </lineage>
</organism>
<evidence type="ECO:0000313" key="1">
    <source>
        <dbReference type="EMBL" id="GJG58049.1"/>
    </source>
</evidence>
<gene>
    <name evidence="1" type="ORF">PRLR5076_09000</name>
</gene>
<evidence type="ECO:0000313" key="2">
    <source>
        <dbReference type="Proteomes" id="UP000825483"/>
    </source>
</evidence>
<proteinExistence type="predicted"/>
<dbReference type="EMBL" id="BPUB01000001">
    <property type="protein sequence ID" value="GJG58049.1"/>
    <property type="molecule type" value="Genomic_DNA"/>
</dbReference>
<sequence>MPRDKSVKDTIFAVISEFFRVNNATMLYICESGDGRQAMRSRLFSHWFADFADKNKYAFLQSSIVDKEGTENYFAIITRNDNPNFDDVMDECKSAIRFFRDKPRE</sequence>
<dbReference type="RefSeq" id="WP_223927177.1">
    <property type="nucleotide sequence ID" value="NZ_BPTU01000005.1"/>
</dbReference>
<accession>A0A9R1C8M3</accession>
<dbReference type="Pfam" id="PF19666">
    <property type="entry name" value="DUF6169"/>
    <property type="match status" value="1"/>
</dbReference>
<name>A0A9R1C8M3_9BACT</name>
<reference evidence="1" key="1">
    <citation type="journal article" date="2022" name="Int. J. Syst. Evol. Microbiol.">
        <title>Prevotella lacticifex sp. nov., isolated from the rumen of cows.</title>
        <authorList>
            <person name="Shinkai T."/>
            <person name="Ikeyama N."/>
            <person name="Kumagai M."/>
            <person name="Ohmori H."/>
            <person name="Sakamoto M."/>
            <person name="Ohkuma M."/>
            <person name="Mitsumori M."/>
        </authorList>
    </citation>
    <scope>NUCLEOTIDE SEQUENCE</scope>
    <source>
        <strain evidence="1">R5076</strain>
    </source>
</reference>
<protein>
    <submittedName>
        <fullName evidence="1">Uncharacterized protein</fullName>
    </submittedName>
</protein>
<dbReference type="Proteomes" id="UP000825483">
    <property type="component" value="Unassembled WGS sequence"/>
</dbReference>
<dbReference type="AlphaFoldDB" id="A0A9R1C8M3"/>
<dbReference type="GeneID" id="94486933"/>
<comment type="caution">
    <text evidence="1">The sequence shown here is derived from an EMBL/GenBank/DDBJ whole genome shotgun (WGS) entry which is preliminary data.</text>
</comment>